<reference evidence="3 4" key="1">
    <citation type="journal article" date="2015" name="Infect. Genet. Evol.">
        <title>Genomic sequences of six botulinum neurotoxin-producing strains representing three clostridial species illustrate the mobility and diversity of botulinum neurotoxin genes.</title>
        <authorList>
            <person name="Smith T.J."/>
            <person name="Hill K.K."/>
            <person name="Xie G."/>
            <person name="Foley B.T."/>
            <person name="Williamson C.H."/>
            <person name="Foster J.T."/>
            <person name="Johnson S.L."/>
            <person name="Chertkov O."/>
            <person name="Teshima H."/>
            <person name="Gibbons H.S."/>
            <person name="Johnsky L.A."/>
            <person name="Karavis M.A."/>
            <person name="Smith L.A."/>
        </authorList>
    </citation>
    <scope>NUCLEOTIDE SEQUENCE [LARGE SCALE GENOMIC DNA]</scope>
    <source>
        <strain evidence="3 4">CDC 2741</strain>
    </source>
</reference>
<keyword evidence="4" id="KW-1185">Reference proteome</keyword>
<feature type="region of interest" description="Disordered" evidence="1">
    <location>
        <begin position="95"/>
        <end position="119"/>
    </location>
</feature>
<dbReference type="OrthoDB" id="1923861at2"/>
<feature type="transmembrane region" description="Helical" evidence="2">
    <location>
        <begin position="61"/>
        <end position="84"/>
    </location>
</feature>
<protein>
    <submittedName>
        <fullName evidence="3">Putative membrane protein</fullName>
    </submittedName>
</protein>
<feature type="compositionally biased region" description="Polar residues" evidence="1">
    <location>
        <begin position="95"/>
        <end position="105"/>
    </location>
</feature>
<dbReference type="Proteomes" id="UP000031366">
    <property type="component" value="Unassembled WGS sequence"/>
</dbReference>
<gene>
    <name evidence="3" type="ORF">U732_4305</name>
</gene>
<dbReference type="STRING" id="29341.RSJ17_09635"/>
<comment type="caution">
    <text evidence="3">The sequence shown here is derived from an EMBL/GenBank/DDBJ whole genome shotgun (WGS) entry which is preliminary data.</text>
</comment>
<dbReference type="AlphaFoldDB" id="A0A0C1R4Z7"/>
<proteinExistence type="predicted"/>
<keyword evidence="2" id="KW-1133">Transmembrane helix</keyword>
<evidence type="ECO:0000256" key="2">
    <source>
        <dbReference type="SAM" id="Phobius"/>
    </source>
</evidence>
<keyword evidence="2" id="KW-0472">Membrane</keyword>
<dbReference type="RefSeq" id="WP_080618923.1">
    <property type="nucleotide sequence ID" value="NZ_AYSO01000005.1"/>
</dbReference>
<feature type="transmembrane region" description="Helical" evidence="2">
    <location>
        <begin position="6"/>
        <end position="24"/>
    </location>
</feature>
<keyword evidence="2" id="KW-0812">Transmembrane</keyword>
<name>A0A0C1R4Z7_9CLOT</name>
<dbReference type="EMBL" id="AYSO01000005">
    <property type="protein sequence ID" value="KIE48512.1"/>
    <property type="molecule type" value="Genomic_DNA"/>
</dbReference>
<evidence type="ECO:0000313" key="3">
    <source>
        <dbReference type="EMBL" id="KIE48512.1"/>
    </source>
</evidence>
<sequence>METFKLILGILLFSIVALIAYGVLRTYVLDKIKVNKWIILIIALAVFIVPTLLWPTMPGYVARYIIPGIFVILFLWFMDLSGFLKHYNKPQDKSYNQYNKSNNTVIKPKAKPNRVKKKK</sequence>
<accession>A0A0C1R4Z7</accession>
<feature type="compositionally biased region" description="Basic residues" evidence="1">
    <location>
        <begin position="108"/>
        <end position="119"/>
    </location>
</feature>
<organism evidence="3 4">
    <name type="scientific">Clostridium argentinense CDC 2741</name>
    <dbReference type="NCBI Taxonomy" id="1418104"/>
    <lineage>
        <taxon>Bacteria</taxon>
        <taxon>Bacillati</taxon>
        <taxon>Bacillota</taxon>
        <taxon>Clostridia</taxon>
        <taxon>Eubacteriales</taxon>
        <taxon>Clostridiaceae</taxon>
        <taxon>Clostridium</taxon>
    </lineage>
</organism>
<evidence type="ECO:0000256" key="1">
    <source>
        <dbReference type="SAM" id="MobiDB-lite"/>
    </source>
</evidence>
<evidence type="ECO:0000313" key="4">
    <source>
        <dbReference type="Proteomes" id="UP000031366"/>
    </source>
</evidence>
<feature type="transmembrane region" description="Helical" evidence="2">
    <location>
        <begin position="36"/>
        <end position="55"/>
    </location>
</feature>